<proteinExistence type="predicted"/>
<keyword evidence="3" id="KW-1185">Reference proteome</keyword>
<name>A0A8M1MWH9_NEOSC</name>
<dbReference type="Gene3D" id="3.30.1370.50">
    <property type="entry name" value="R3H-like domain"/>
    <property type="match status" value="1"/>
</dbReference>
<sequence length="257" mass="28709">MADLLGSILSSMEKPPSLGDQESRRKAREQAARLKKLQEQEKQQKVEFRKRMEKEVSDFIQDSGQIKKKFQPMNKIERSILHDVVEVAGLTSFSFGEDDECRYVMIFKKEFAPSDEELDSYRRGEEWDPQKAEEKRKLKELAQRQEEAAAQQGPVVVSPASDYKDKYSHLIGKGAAKDAAHMLQANKTYGCGEAPSGGGGGGAGMQGSEALPTLLSHPHPPVPVANKRDTRSIEEAMNEIRAKKRLRQNGEELPPTS</sequence>
<dbReference type="AlphaFoldDB" id="A0A8M1MWH9"/>
<dbReference type="SMART" id="SM00393">
    <property type="entry name" value="R3H"/>
    <property type="match status" value="1"/>
</dbReference>
<dbReference type="PANTHER" id="PTHR13498">
    <property type="entry name" value="SPERM ASSOCIATED ANTIGEN 7"/>
    <property type="match status" value="1"/>
</dbReference>
<reference evidence="4" key="1">
    <citation type="submission" date="2025-08" db="UniProtKB">
        <authorList>
            <consortium name="RefSeq"/>
        </authorList>
    </citation>
    <scope>IDENTIFICATION</scope>
    <source>
        <tissue evidence="4">Blood</tissue>
    </source>
</reference>
<evidence type="ECO:0000256" key="1">
    <source>
        <dbReference type="SAM" id="MobiDB-lite"/>
    </source>
</evidence>
<dbReference type="GO" id="GO:0003676">
    <property type="term" value="F:nucleic acid binding"/>
    <property type="evidence" value="ECO:0007669"/>
    <property type="project" value="UniProtKB-UniRule"/>
</dbReference>
<feature type="region of interest" description="Disordered" evidence="1">
    <location>
        <begin position="115"/>
        <end position="160"/>
    </location>
</feature>
<dbReference type="PIRSF" id="PIRSF037943">
    <property type="entry name" value="Sperm-assoc_antigen_PAG7"/>
    <property type="match status" value="1"/>
</dbReference>
<feature type="compositionally biased region" description="Basic and acidic residues" evidence="1">
    <location>
        <begin position="119"/>
        <end position="147"/>
    </location>
</feature>
<evidence type="ECO:0000313" key="3">
    <source>
        <dbReference type="Proteomes" id="UP000248481"/>
    </source>
</evidence>
<dbReference type="InterPro" id="IPR034068">
    <property type="entry name" value="R3H_sperm-antigen"/>
</dbReference>
<dbReference type="Proteomes" id="UP000248481">
    <property type="component" value="Chromosome 15"/>
</dbReference>
<dbReference type="InterPro" id="IPR036867">
    <property type="entry name" value="R3H_dom_sf"/>
</dbReference>
<dbReference type="Pfam" id="PF01424">
    <property type="entry name" value="R3H"/>
    <property type="match status" value="1"/>
</dbReference>
<dbReference type="SUPFAM" id="SSF82708">
    <property type="entry name" value="R3H domain"/>
    <property type="match status" value="1"/>
</dbReference>
<dbReference type="InterPro" id="IPR017330">
    <property type="entry name" value="SPAG7"/>
</dbReference>
<evidence type="ECO:0000259" key="2">
    <source>
        <dbReference type="PROSITE" id="PS51061"/>
    </source>
</evidence>
<dbReference type="RefSeq" id="XP_044777580.1">
    <property type="nucleotide sequence ID" value="XM_044921645.1"/>
</dbReference>
<evidence type="ECO:0000313" key="4">
    <source>
        <dbReference type="RefSeq" id="XP_044777580.1"/>
    </source>
</evidence>
<dbReference type="PANTHER" id="PTHR13498:SF3">
    <property type="entry name" value="SPERM-ASSOCIATED ANTIGEN 7"/>
    <property type="match status" value="1"/>
</dbReference>
<feature type="domain" description="R3H" evidence="2">
    <location>
        <begin position="46"/>
        <end position="109"/>
    </location>
</feature>
<dbReference type="CTD" id="9552"/>
<feature type="region of interest" description="Disordered" evidence="1">
    <location>
        <begin position="192"/>
        <end position="233"/>
    </location>
</feature>
<gene>
    <name evidence="4" type="primary">SPAG7</name>
</gene>
<protein>
    <submittedName>
        <fullName evidence="4">Sperm-associated antigen 7 isoform X1</fullName>
    </submittedName>
</protein>
<feature type="compositionally biased region" description="Basic and acidic residues" evidence="1">
    <location>
        <begin position="21"/>
        <end position="46"/>
    </location>
</feature>
<dbReference type="InterPro" id="IPR001374">
    <property type="entry name" value="R3H_dom"/>
</dbReference>
<feature type="compositionally biased region" description="Gly residues" evidence="1">
    <location>
        <begin position="195"/>
        <end position="205"/>
    </location>
</feature>
<dbReference type="PROSITE" id="PS51061">
    <property type="entry name" value="R3H"/>
    <property type="match status" value="1"/>
</dbReference>
<dbReference type="CDD" id="cd02636">
    <property type="entry name" value="R3H_sperm-antigen"/>
    <property type="match status" value="1"/>
</dbReference>
<dbReference type="GeneID" id="110584612"/>
<organism evidence="3 4">
    <name type="scientific">Neomonachus schauinslandi</name>
    <name type="common">Hawaiian monk seal</name>
    <name type="synonym">Monachus schauinslandi</name>
    <dbReference type="NCBI Taxonomy" id="29088"/>
    <lineage>
        <taxon>Eukaryota</taxon>
        <taxon>Metazoa</taxon>
        <taxon>Chordata</taxon>
        <taxon>Craniata</taxon>
        <taxon>Vertebrata</taxon>
        <taxon>Euteleostomi</taxon>
        <taxon>Mammalia</taxon>
        <taxon>Eutheria</taxon>
        <taxon>Laurasiatheria</taxon>
        <taxon>Carnivora</taxon>
        <taxon>Caniformia</taxon>
        <taxon>Pinnipedia</taxon>
        <taxon>Phocidae</taxon>
        <taxon>Monachinae</taxon>
        <taxon>Monachini</taxon>
        <taxon>Neomonachus</taxon>
    </lineage>
</organism>
<feature type="region of interest" description="Disordered" evidence="1">
    <location>
        <begin position="1"/>
        <end position="46"/>
    </location>
</feature>
<accession>A0A8M1MWH9</accession>